<keyword evidence="4" id="KW-1185">Reference proteome</keyword>
<comment type="caution">
    <text evidence="3">The sequence shown here is derived from an EMBL/GenBank/DDBJ whole genome shotgun (WGS) entry which is preliminary data.</text>
</comment>
<sequence length="483" mass="50148">MAAAHEFSIGEDGSITSHAPPPVSTEQDPDGAQAARDRQRIAVELQDRIQEVLRSAEDVDNDFCAVLDRILSNHEIDSGNGRTDLSAAGNSGAALGALSIPAPPPAGATPADNAAWWATLSQNQKNVLIHDHPELVGNRDGVEASARSQANLAMVPKLRAQLQQRYDTLAAQASGKGAEALPAILELENIKHKLDSLDAVDKIMHLSTGEVNPDKQLLTLDVSGHAAKAAIANGDVDTAQHVAVFTPGMNSAVNENMSGYVDDMDGIRTAAENDLRLKGGGSVATVTWLGYEPPAVPVDGKIFEAGKSINDLVGGDAAVDGANKLAQFDQGINASRTNEPHMTALGHSYGSLTTGIALQQNTGVHDAVFFGSPGITDTPSWLPGSGNPVQHLQVPTGHTYDLAANGDPIANDVPILGRYGDAPQTLAGVTQLSTDAAISPDGPLAASQGHSQYTTSINGIDTTSKYNIAAVVAGQPDLTIPAR</sequence>
<dbReference type="Proteomes" id="UP000715441">
    <property type="component" value="Unassembled WGS sequence"/>
</dbReference>
<feature type="region of interest" description="Disordered" evidence="1">
    <location>
        <begin position="1"/>
        <end position="37"/>
    </location>
</feature>
<dbReference type="InterPro" id="IPR010427">
    <property type="entry name" value="DUF1023"/>
</dbReference>
<dbReference type="Pfam" id="PF06259">
    <property type="entry name" value="Abhydrolase_8"/>
    <property type="match status" value="1"/>
</dbReference>
<evidence type="ECO:0000313" key="4">
    <source>
        <dbReference type="Proteomes" id="UP000715441"/>
    </source>
</evidence>
<proteinExistence type="predicted"/>
<gene>
    <name evidence="3" type="ORF">HFP15_04520</name>
</gene>
<evidence type="ECO:0000313" key="3">
    <source>
        <dbReference type="EMBL" id="NKQ52142.1"/>
    </source>
</evidence>
<organism evidence="3 4">
    <name type="scientific">Amycolatopsis acididurans</name>
    <dbReference type="NCBI Taxonomy" id="2724524"/>
    <lineage>
        <taxon>Bacteria</taxon>
        <taxon>Bacillati</taxon>
        <taxon>Actinomycetota</taxon>
        <taxon>Actinomycetes</taxon>
        <taxon>Pseudonocardiales</taxon>
        <taxon>Pseudonocardiaceae</taxon>
        <taxon>Amycolatopsis</taxon>
    </lineage>
</organism>
<dbReference type="RefSeq" id="WP_168511738.1">
    <property type="nucleotide sequence ID" value="NZ_JAAXLS010000002.1"/>
</dbReference>
<reference evidence="3 4" key="1">
    <citation type="submission" date="2020-04" db="EMBL/GenBank/DDBJ databases">
        <title>Novel species.</title>
        <authorList>
            <person name="Teo W.F.A."/>
            <person name="Lipun K."/>
            <person name="Srisuk N."/>
            <person name="Duangmal K."/>
        </authorList>
    </citation>
    <scope>NUCLEOTIDE SEQUENCE [LARGE SCALE GENOMIC DNA]</scope>
    <source>
        <strain evidence="3 4">K13G38</strain>
    </source>
</reference>
<evidence type="ECO:0000259" key="2">
    <source>
        <dbReference type="Pfam" id="PF06259"/>
    </source>
</evidence>
<accession>A0ABX1IXE2</accession>
<dbReference type="GO" id="GO:0016787">
    <property type="term" value="F:hydrolase activity"/>
    <property type="evidence" value="ECO:0007669"/>
    <property type="project" value="UniProtKB-KW"/>
</dbReference>
<evidence type="ECO:0000256" key="1">
    <source>
        <dbReference type="SAM" id="MobiDB-lite"/>
    </source>
</evidence>
<protein>
    <submittedName>
        <fullName evidence="3">Alpha/beta hydrolase</fullName>
    </submittedName>
</protein>
<dbReference type="EMBL" id="JAAXLS010000002">
    <property type="protein sequence ID" value="NKQ52142.1"/>
    <property type="molecule type" value="Genomic_DNA"/>
</dbReference>
<feature type="domain" description="DUF1023" evidence="2">
    <location>
        <begin position="227"/>
        <end position="378"/>
    </location>
</feature>
<name>A0ABX1IXE2_9PSEU</name>
<keyword evidence="3" id="KW-0378">Hydrolase</keyword>